<dbReference type="InterPro" id="IPR058240">
    <property type="entry name" value="rSAM_sf"/>
</dbReference>
<evidence type="ECO:0000256" key="1">
    <source>
        <dbReference type="ARBA" id="ARBA00003141"/>
    </source>
</evidence>
<keyword evidence="12" id="KW-0670">Pyruvate</keyword>
<keyword evidence="10" id="KW-0963">Cytoplasm</keyword>
<keyword evidence="6 10" id="KW-0479">Metal-binding</keyword>
<dbReference type="EC" id="1.97.1.4" evidence="10"/>
<comment type="cofactor">
    <cofactor evidence="10">
        <name>[4Fe-4S] cluster</name>
        <dbReference type="ChEBI" id="CHEBI:49883"/>
    </cofactor>
    <text evidence="10">Binds 1 [4Fe-4S] cluster. The cluster is coordinated with 3 cysteines and an exchangeable S-adenosyl-L-methionine.</text>
</comment>
<proteinExistence type="inferred from homology"/>
<evidence type="ECO:0000256" key="9">
    <source>
        <dbReference type="ARBA" id="ARBA00023014"/>
    </source>
</evidence>
<dbReference type="InterPro" id="IPR001989">
    <property type="entry name" value="Radical_activat_CS"/>
</dbReference>
<dbReference type="InterPro" id="IPR007197">
    <property type="entry name" value="rSAM"/>
</dbReference>
<dbReference type="GO" id="GO:0051539">
    <property type="term" value="F:4 iron, 4 sulfur cluster binding"/>
    <property type="evidence" value="ECO:0007669"/>
    <property type="project" value="UniProtKB-UniRule"/>
</dbReference>
<dbReference type="KEGG" id="erl:AOC36_11215"/>
<dbReference type="GO" id="GO:0016829">
    <property type="term" value="F:lyase activity"/>
    <property type="evidence" value="ECO:0007669"/>
    <property type="project" value="UniProtKB-KW"/>
</dbReference>
<keyword evidence="7 10" id="KW-0560">Oxidoreductase</keyword>
<dbReference type="InterPro" id="IPR034457">
    <property type="entry name" value="Organic_radical-activating"/>
</dbReference>
<dbReference type="STRING" id="1514105.AOC36_11215"/>
<keyword evidence="12" id="KW-0456">Lyase</keyword>
<comment type="subcellular location">
    <subcellularLocation>
        <location evidence="10">Cytoplasm</location>
    </subcellularLocation>
</comment>
<dbReference type="PROSITE" id="PS01087">
    <property type="entry name" value="RADICAL_ACTIVATING"/>
    <property type="match status" value="1"/>
</dbReference>
<dbReference type="PROSITE" id="PS51918">
    <property type="entry name" value="RADICAL_SAM"/>
    <property type="match status" value="1"/>
</dbReference>
<dbReference type="GO" id="GO:0046872">
    <property type="term" value="F:metal ion binding"/>
    <property type="evidence" value="ECO:0007669"/>
    <property type="project" value="UniProtKB-UniRule"/>
</dbReference>
<name>A0A0X8H229_9FIRM</name>
<evidence type="ECO:0000256" key="6">
    <source>
        <dbReference type="ARBA" id="ARBA00022723"/>
    </source>
</evidence>
<evidence type="ECO:0000313" key="13">
    <source>
        <dbReference type="Proteomes" id="UP000063781"/>
    </source>
</evidence>
<dbReference type="SUPFAM" id="SSF102114">
    <property type="entry name" value="Radical SAM enzymes"/>
    <property type="match status" value="1"/>
</dbReference>
<dbReference type="GO" id="GO:0005737">
    <property type="term" value="C:cytoplasm"/>
    <property type="evidence" value="ECO:0007669"/>
    <property type="project" value="UniProtKB-SubCell"/>
</dbReference>
<dbReference type="CDD" id="cd01335">
    <property type="entry name" value="Radical_SAM"/>
    <property type="match status" value="1"/>
</dbReference>
<gene>
    <name evidence="12" type="ORF">AOC36_11215</name>
</gene>
<dbReference type="NCBIfam" id="TIGR02493">
    <property type="entry name" value="PFLA"/>
    <property type="match status" value="1"/>
</dbReference>
<dbReference type="PANTHER" id="PTHR30352:SF5">
    <property type="entry name" value="PYRUVATE FORMATE-LYASE 1-ACTIVATING ENZYME"/>
    <property type="match status" value="1"/>
</dbReference>
<evidence type="ECO:0000259" key="11">
    <source>
        <dbReference type="PROSITE" id="PS51918"/>
    </source>
</evidence>
<evidence type="ECO:0000256" key="2">
    <source>
        <dbReference type="ARBA" id="ARBA00009777"/>
    </source>
</evidence>
<dbReference type="RefSeq" id="WP_067634343.1">
    <property type="nucleotide sequence ID" value="NZ_CP013213.1"/>
</dbReference>
<keyword evidence="4 10" id="KW-0004">4Fe-4S</keyword>
<dbReference type="PIRSF" id="PIRSF000371">
    <property type="entry name" value="PFL_act_enz"/>
    <property type="match status" value="1"/>
</dbReference>
<reference evidence="12 13" key="1">
    <citation type="submission" date="2015-10" db="EMBL/GenBank/DDBJ databases">
        <title>Erysipelothrix larvae sp. LV19 isolated from the larval gut of the rhinoceros beetle, Trypoxylus dichotomus.</title>
        <authorList>
            <person name="Lim S."/>
            <person name="Kim B.-C."/>
        </authorList>
    </citation>
    <scope>NUCLEOTIDE SEQUENCE [LARGE SCALE GENOMIC DNA]</scope>
    <source>
        <strain evidence="12 13">LV19</strain>
    </source>
</reference>
<evidence type="ECO:0000313" key="12">
    <source>
        <dbReference type="EMBL" id="AMC94519.1"/>
    </source>
</evidence>
<comment type="similarity">
    <text evidence="2 10">Belongs to the organic radical-activating enzymes family.</text>
</comment>
<protein>
    <recommendedName>
        <fullName evidence="3 10">Pyruvate formate-lyase-activating enzyme</fullName>
        <ecNumber evidence="10">1.97.1.4</ecNumber>
    </recommendedName>
</protein>
<keyword evidence="5 10" id="KW-0949">S-adenosyl-L-methionine</keyword>
<keyword evidence="13" id="KW-1185">Reference proteome</keyword>
<evidence type="ECO:0000256" key="10">
    <source>
        <dbReference type="RuleBase" id="RU362053"/>
    </source>
</evidence>
<dbReference type="PANTHER" id="PTHR30352">
    <property type="entry name" value="PYRUVATE FORMATE-LYASE-ACTIVATING ENZYME"/>
    <property type="match status" value="1"/>
</dbReference>
<evidence type="ECO:0000256" key="5">
    <source>
        <dbReference type="ARBA" id="ARBA00022691"/>
    </source>
</evidence>
<keyword evidence="8 10" id="KW-0408">Iron</keyword>
<dbReference type="Gene3D" id="3.20.20.70">
    <property type="entry name" value="Aldolase class I"/>
    <property type="match status" value="1"/>
</dbReference>
<keyword evidence="9 10" id="KW-0411">Iron-sulfur</keyword>
<comment type="function">
    <text evidence="1 10">Activation of pyruvate formate-lyase under anaerobic conditions by generation of an organic free radical, using S-adenosylmethionine and reduced flavodoxin as cosubstrates to produce 5'-deoxy-adenosine.</text>
</comment>
<dbReference type="InterPro" id="IPR012838">
    <property type="entry name" value="PFL1_activating"/>
</dbReference>
<dbReference type="AlphaFoldDB" id="A0A0X8H229"/>
<dbReference type="InterPro" id="IPR013785">
    <property type="entry name" value="Aldolase_TIM"/>
</dbReference>
<dbReference type="SFLD" id="SFLDG01066">
    <property type="entry name" value="organic_radical-activating_enz"/>
    <property type="match status" value="1"/>
</dbReference>
<organism evidence="12 13">
    <name type="scientific">Erysipelothrix larvae</name>
    <dbReference type="NCBI Taxonomy" id="1514105"/>
    <lineage>
        <taxon>Bacteria</taxon>
        <taxon>Bacillati</taxon>
        <taxon>Bacillota</taxon>
        <taxon>Erysipelotrichia</taxon>
        <taxon>Erysipelotrichales</taxon>
        <taxon>Erysipelotrichaceae</taxon>
        <taxon>Erysipelothrix</taxon>
    </lineage>
</organism>
<dbReference type="Pfam" id="PF04055">
    <property type="entry name" value="Radical_SAM"/>
    <property type="match status" value="1"/>
</dbReference>
<evidence type="ECO:0000256" key="8">
    <source>
        <dbReference type="ARBA" id="ARBA00023004"/>
    </source>
</evidence>
<evidence type="ECO:0000256" key="7">
    <source>
        <dbReference type="ARBA" id="ARBA00023002"/>
    </source>
</evidence>
<dbReference type="OrthoDB" id="9782387at2"/>
<feature type="domain" description="Radical SAM core" evidence="11">
    <location>
        <begin position="21"/>
        <end position="244"/>
    </location>
</feature>
<evidence type="ECO:0000256" key="4">
    <source>
        <dbReference type="ARBA" id="ARBA00022485"/>
    </source>
</evidence>
<comment type="catalytic activity">
    <reaction evidence="10">
        <text>glycyl-[formate C-acetyltransferase] + reduced [flavodoxin] + S-adenosyl-L-methionine = glycin-2-yl radical-[formate C-acetyltransferase] + semiquinone [flavodoxin] + 5'-deoxyadenosine + L-methionine + H(+)</text>
        <dbReference type="Rhea" id="RHEA:19225"/>
        <dbReference type="Rhea" id="RHEA-COMP:10622"/>
        <dbReference type="Rhea" id="RHEA-COMP:12190"/>
        <dbReference type="Rhea" id="RHEA-COMP:12191"/>
        <dbReference type="Rhea" id="RHEA-COMP:14480"/>
        <dbReference type="ChEBI" id="CHEBI:15378"/>
        <dbReference type="ChEBI" id="CHEBI:17319"/>
        <dbReference type="ChEBI" id="CHEBI:29947"/>
        <dbReference type="ChEBI" id="CHEBI:32722"/>
        <dbReference type="ChEBI" id="CHEBI:57618"/>
        <dbReference type="ChEBI" id="CHEBI:57844"/>
        <dbReference type="ChEBI" id="CHEBI:59789"/>
        <dbReference type="ChEBI" id="CHEBI:140311"/>
        <dbReference type="EC" id="1.97.1.4"/>
    </reaction>
</comment>
<dbReference type="GO" id="GO:0043365">
    <property type="term" value="F:[formate-C-acetyltransferase]-activating enzyme activity"/>
    <property type="evidence" value="ECO:0007669"/>
    <property type="project" value="UniProtKB-UniRule"/>
</dbReference>
<dbReference type="Proteomes" id="UP000063781">
    <property type="component" value="Chromosome"/>
</dbReference>
<dbReference type="SFLD" id="SFLDS00029">
    <property type="entry name" value="Radical_SAM"/>
    <property type="match status" value="1"/>
</dbReference>
<dbReference type="EMBL" id="CP013213">
    <property type="protein sequence ID" value="AMC94519.1"/>
    <property type="molecule type" value="Genomic_DNA"/>
</dbReference>
<sequence>MTLSNRSQIGYVRKLETMGMVDGPGIRTIVFLSGCPLRCLFCHNPDMFKTDPKDATTVEELIAKLKRYKPYYGETGGVTFCGGEPLNQPEFLYEAMKACHEEGINTVLDTSGFGRLNTFEKILGQTDLILYDIKGVEDDFYRKMTGVPKKVTDAFLETAQRLDVKMWIRVVVVPGIHDSIEYMDQLANMIAPLKNIERIELLPYHTMGVNKYDALGLTYPLEGVPAMNKEECMKLQEYLKDQIRALRRA</sequence>
<dbReference type="InterPro" id="IPR012839">
    <property type="entry name" value="Organic_radical_activase"/>
</dbReference>
<accession>A0A0X8H229</accession>
<evidence type="ECO:0000256" key="3">
    <source>
        <dbReference type="ARBA" id="ARBA00021356"/>
    </source>
</evidence>